<proteinExistence type="predicted"/>
<comment type="caution">
    <text evidence="1">The sequence shown here is derived from an EMBL/GenBank/DDBJ whole genome shotgun (WGS) entry which is preliminary data.</text>
</comment>
<accession>A0AAE3WG48</accession>
<dbReference type="AlphaFoldDB" id="A0AAE3WG48"/>
<reference evidence="1" key="2">
    <citation type="submission" date="2023-02" db="EMBL/GenBank/DDBJ databases">
        <title>'Rhodoalgimonas zhirmunskyi' gen. nov., isolated from a red alga.</title>
        <authorList>
            <person name="Nedashkovskaya O.I."/>
            <person name="Otstavnykh N.Y."/>
            <person name="Bystritskaya E.P."/>
            <person name="Balabanova L.A."/>
            <person name="Isaeva M.P."/>
        </authorList>
    </citation>
    <scope>NUCLEOTIDE SEQUENCE</scope>
    <source>
        <strain evidence="1">KCTC 52189</strain>
    </source>
</reference>
<sequence>MAAEETISSTISKRRGQDKAAWTSIRARSVQVALLDVLRKRHLENTGKEVSRAEVLAALMSEGLERLLGNQSFGEYQK</sequence>
<reference evidence="1" key="1">
    <citation type="submission" date="2022-07" db="EMBL/GenBank/DDBJ databases">
        <authorList>
            <person name="Otstavnykh N."/>
            <person name="Isaeva M."/>
            <person name="Bystritskaya E."/>
        </authorList>
    </citation>
    <scope>NUCLEOTIDE SEQUENCE</scope>
    <source>
        <strain evidence="1">KCTC 52189</strain>
    </source>
</reference>
<organism evidence="1 2">
    <name type="scientific">Marimonas arenosa</name>
    <dbReference type="NCBI Taxonomy" id="1795305"/>
    <lineage>
        <taxon>Bacteria</taxon>
        <taxon>Pseudomonadati</taxon>
        <taxon>Pseudomonadota</taxon>
        <taxon>Alphaproteobacteria</taxon>
        <taxon>Rhodobacterales</taxon>
        <taxon>Paracoccaceae</taxon>
        <taxon>Marimonas</taxon>
    </lineage>
</organism>
<gene>
    <name evidence="1" type="ORF">NO357_14240</name>
</gene>
<protein>
    <submittedName>
        <fullName evidence="1">Uncharacterized protein</fullName>
    </submittedName>
</protein>
<evidence type="ECO:0000313" key="2">
    <source>
        <dbReference type="Proteomes" id="UP001226762"/>
    </source>
</evidence>
<keyword evidence="2" id="KW-1185">Reference proteome</keyword>
<evidence type="ECO:0000313" key="1">
    <source>
        <dbReference type="EMBL" id="MDQ2091060.1"/>
    </source>
</evidence>
<name>A0AAE3WG48_9RHOB</name>
<dbReference type="EMBL" id="JANHAX010000004">
    <property type="protein sequence ID" value="MDQ2091060.1"/>
    <property type="molecule type" value="Genomic_DNA"/>
</dbReference>
<dbReference type="Proteomes" id="UP001226762">
    <property type="component" value="Unassembled WGS sequence"/>
</dbReference>